<dbReference type="GO" id="GO:0000156">
    <property type="term" value="F:phosphorelay response regulator activity"/>
    <property type="evidence" value="ECO:0007669"/>
    <property type="project" value="TreeGrafter"/>
</dbReference>
<dbReference type="InterPro" id="IPR003594">
    <property type="entry name" value="HATPase_dom"/>
</dbReference>
<proteinExistence type="predicted"/>
<evidence type="ECO:0000256" key="9">
    <source>
        <dbReference type="PROSITE-ProRule" id="PRU00339"/>
    </source>
</evidence>
<keyword evidence="7" id="KW-0067">ATP-binding</keyword>
<evidence type="ECO:0000256" key="8">
    <source>
        <dbReference type="ARBA" id="ARBA00023012"/>
    </source>
</evidence>
<evidence type="ECO:0000256" key="5">
    <source>
        <dbReference type="ARBA" id="ARBA00022741"/>
    </source>
</evidence>
<comment type="caution">
    <text evidence="14">The sequence shown here is derived from an EMBL/GenBank/DDBJ whole genome shotgun (WGS) entry which is preliminary data.</text>
</comment>
<comment type="catalytic activity">
    <reaction evidence="1">
        <text>ATP + protein L-histidine = ADP + protein N-phospho-L-histidine.</text>
        <dbReference type="EC" id="2.7.13.3"/>
    </reaction>
</comment>
<keyword evidence="8" id="KW-0902">Two-component regulatory system</keyword>
<dbReference type="EC" id="2.7.13.3" evidence="2"/>
<dbReference type="InterPro" id="IPR036890">
    <property type="entry name" value="HATPase_C_sf"/>
</dbReference>
<dbReference type="GO" id="GO:0030295">
    <property type="term" value="F:protein kinase activator activity"/>
    <property type="evidence" value="ECO:0007669"/>
    <property type="project" value="TreeGrafter"/>
</dbReference>
<dbReference type="InterPro" id="IPR036097">
    <property type="entry name" value="HisK_dim/P_sf"/>
</dbReference>
<dbReference type="Gene3D" id="3.30.565.10">
    <property type="entry name" value="Histidine kinase-like ATPase, C-terminal domain"/>
    <property type="match status" value="1"/>
</dbReference>
<dbReference type="Gene3D" id="1.25.40.10">
    <property type="entry name" value="Tetratricopeptide repeat domain"/>
    <property type="match status" value="2"/>
</dbReference>
<dbReference type="InterPro" id="IPR005467">
    <property type="entry name" value="His_kinase_dom"/>
</dbReference>
<protein>
    <recommendedName>
        <fullName evidence="2">histidine kinase</fullName>
        <ecNumber evidence="2">2.7.13.3</ecNumber>
    </recommendedName>
</protein>
<dbReference type="PRINTS" id="PR00344">
    <property type="entry name" value="BCTRLSENSOR"/>
</dbReference>
<keyword evidence="5" id="KW-0547">Nucleotide-binding</keyword>
<feature type="coiled-coil region" evidence="10">
    <location>
        <begin position="431"/>
        <end position="486"/>
    </location>
</feature>
<evidence type="ECO:0000256" key="4">
    <source>
        <dbReference type="ARBA" id="ARBA00022679"/>
    </source>
</evidence>
<dbReference type="InterPro" id="IPR003661">
    <property type="entry name" value="HisK_dim/P_dom"/>
</dbReference>
<evidence type="ECO:0000256" key="7">
    <source>
        <dbReference type="ARBA" id="ARBA00022840"/>
    </source>
</evidence>
<keyword evidence="11" id="KW-0812">Transmembrane</keyword>
<evidence type="ECO:0000313" key="14">
    <source>
        <dbReference type="EMBL" id="MBL3656253.1"/>
    </source>
</evidence>
<keyword evidence="11" id="KW-1133">Transmembrane helix</keyword>
<dbReference type="GO" id="GO:0007234">
    <property type="term" value="P:osmosensory signaling via phosphorelay pathway"/>
    <property type="evidence" value="ECO:0007669"/>
    <property type="project" value="TreeGrafter"/>
</dbReference>
<evidence type="ECO:0000256" key="12">
    <source>
        <dbReference type="SAM" id="SignalP"/>
    </source>
</evidence>
<evidence type="ECO:0000256" key="3">
    <source>
        <dbReference type="ARBA" id="ARBA00022553"/>
    </source>
</evidence>
<dbReference type="GO" id="GO:0000155">
    <property type="term" value="F:phosphorelay sensor kinase activity"/>
    <property type="evidence" value="ECO:0007669"/>
    <property type="project" value="InterPro"/>
</dbReference>
<dbReference type="RefSeq" id="WP_202244042.1">
    <property type="nucleotide sequence ID" value="NZ_JAESIY010000004.1"/>
</dbReference>
<dbReference type="SMART" id="SM00387">
    <property type="entry name" value="HATPase_c"/>
    <property type="match status" value="1"/>
</dbReference>
<feature type="transmembrane region" description="Helical" evidence="11">
    <location>
        <begin position="401"/>
        <end position="421"/>
    </location>
</feature>
<evidence type="ECO:0000256" key="2">
    <source>
        <dbReference type="ARBA" id="ARBA00012438"/>
    </source>
</evidence>
<evidence type="ECO:0000256" key="1">
    <source>
        <dbReference type="ARBA" id="ARBA00000085"/>
    </source>
</evidence>
<dbReference type="InterPro" id="IPR050351">
    <property type="entry name" value="BphY/WalK/GraS-like"/>
</dbReference>
<keyword evidence="4" id="KW-0808">Transferase</keyword>
<evidence type="ECO:0000256" key="10">
    <source>
        <dbReference type="SAM" id="Coils"/>
    </source>
</evidence>
<dbReference type="GO" id="GO:0005524">
    <property type="term" value="F:ATP binding"/>
    <property type="evidence" value="ECO:0007669"/>
    <property type="project" value="UniProtKB-KW"/>
</dbReference>
<evidence type="ECO:0000256" key="6">
    <source>
        <dbReference type="ARBA" id="ARBA00022777"/>
    </source>
</evidence>
<dbReference type="Pfam" id="PF02518">
    <property type="entry name" value="HATPase_c"/>
    <property type="match status" value="1"/>
</dbReference>
<dbReference type="Gene3D" id="1.10.287.130">
    <property type="match status" value="1"/>
</dbReference>
<dbReference type="Proteomes" id="UP000659388">
    <property type="component" value="Unassembled WGS sequence"/>
</dbReference>
<feature type="chain" id="PRO_5036967429" description="histidine kinase" evidence="12">
    <location>
        <begin position="21"/>
        <end position="702"/>
    </location>
</feature>
<dbReference type="SUPFAM" id="SSF48452">
    <property type="entry name" value="TPR-like"/>
    <property type="match status" value="2"/>
</dbReference>
<feature type="domain" description="Histidine kinase" evidence="13">
    <location>
        <begin position="493"/>
        <end position="702"/>
    </location>
</feature>
<evidence type="ECO:0000259" key="13">
    <source>
        <dbReference type="PROSITE" id="PS50109"/>
    </source>
</evidence>
<keyword evidence="9" id="KW-0802">TPR repeat</keyword>
<dbReference type="SUPFAM" id="SSF55874">
    <property type="entry name" value="ATPase domain of HSP90 chaperone/DNA topoisomerase II/histidine kinase"/>
    <property type="match status" value="1"/>
</dbReference>
<reference evidence="14" key="1">
    <citation type="submission" date="2021-01" db="EMBL/GenBank/DDBJ databases">
        <title>Fulvivirga kasyanovii gen. nov., sp nov., a novel member of the phylum Bacteroidetes isolated from seawater in a mussel farm.</title>
        <authorList>
            <person name="Zhao L.-H."/>
            <person name="Wang Z.-J."/>
        </authorList>
    </citation>
    <scope>NUCLEOTIDE SEQUENCE</scope>
    <source>
        <strain evidence="14">2943</strain>
    </source>
</reference>
<keyword evidence="3" id="KW-0597">Phosphoprotein</keyword>
<sequence>MKIRILFLILSFFCFTVAKSQDSTVIPDFILKSEGNNELQVHHYFDSIQTTQDSALLTEIYNGLEKHSNKNNWPLLQAALYKSKGDLYFANHKFANAIHIYQKGLEICQKNKLELTQGLIIFSIAQVYEAIDKKPEALQSQMKAYSLLIKHDSEYAYNSLSHMANIHYNSENYDEAIEIGRQALNLIESLPPHQTDYSKYISVLNTIGIAYREKNIPDSAIFYLNHAAVLAKEKGYEFWEGLALGNLGLMYLKMEKINIARELILKDYRISLNHDQNRSAIKSAIEIGKMYQTERNFNDAKHYYDTAKYLIDNEIIQNKLPLYVRHAKALASWYEAQNDFVNAFKLQKHYIALYDSLNTQAIQLKLAEIKATNDFDTQVNAIKLLTKNGELQKQKIEKQKLIIIASISSLLFIITTALLIYRQLILKKRDHLILEKHRDKIEAQNTELEAQSEQLSHQNKLIQHINTNLEQEVQKRTIKLKKLNEELDTFIYRSSHDIRQPIATILGLENIARTYVNDSRVLEVLSKIKATAASMDNMLWKLQMSYLLNHDHNQLAEIQITSFLQGIISIYHDYISHKKITLTTQIASFTITNNPELLKIVLRNVVENALHFCDETSPEVEITGYEKEGEYILSISDNGEGINPNQVEDIYKAFYKANTKSQGNGLGLYLTAKAADILNIKIDVNTSFDKGTTFTLSIPVKV</sequence>
<organism evidence="14 15">
    <name type="scientific">Fulvivirga sediminis</name>
    <dbReference type="NCBI Taxonomy" id="2803949"/>
    <lineage>
        <taxon>Bacteria</taxon>
        <taxon>Pseudomonadati</taxon>
        <taxon>Bacteroidota</taxon>
        <taxon>Cytophagia</taxon>
        <taxon>Cytophagales</taxon>
        <taxon>Fulvivirgaceae</taxon>
        <taxon>Fulvivirga</taxon>
    </lineage>
</organism>
<dbReference type="InterPro" id="IPR004358">
    <property type="entry name" value="Sig_transdc_His_kin-like_C"/>
</dbReference>
<dbReference type="PANTHER" id="PTHR42878:SF7">
    <property type="entry name" value="SENSOR HISTIDINE KINASE GLRK"/>
    <property type="match status" value="1"/>
</dbReference>
<keyword evidence="15" id="KW-1185">Reference proteome</keyword>
<keyword evidence="6 14" id="KW-0418">Kinase</keyword>
<dbReference type="CDD" id="cd00082">
    <property type="entry name" value="HisKA"/>
    <property type="match status" value="1"/>
</dbReference>
<dbReference type="PROSITE" id="PS50005">
    <property type="entry name" value="TPR"/>
    <property type="match status" value="1"/>
</dbReference>
<dbReference type="Pfam" id="PF13374">
    <property type="entry name" value="TPR_10"/>
    <property type="match status" value="1"/>
</dbReference>
<keyword evidence="11" id="KW-0472">Membrane</keyword>
<dbReference type="AlphaFoldDB" id="A0A937F960"/>
<gene>
    <name evidence="14" type="ORF">JL102_08940</name>
</gene>
<dbReference type="InterPro" id="IPR019734">
    <property type="entry name" value="TPR_rpt"/>
</dbReference>
<evidence type="ECO:0000313" key="15">
    <source>
        <dbReference type="Proteomes" id="UP000659388"/>
    </source>
</evidence>
<name>A0A937F960_9BACT</name>
<feature type="signal peptide" evidence="12">
    <location>
        <begin position="1"/>
        <end position="20"/>
    </location>
</feature>
<dbReference type="EMBL" id="JAESIY010000004">
    <property type="protein sequence ID" value="MBL3656253.1"/>
    <property type="molecule type" value="Genomic_DNA"/>
</dbReference>
<dbReference type="SMART" id="SM00028">
    <property type="entry name" value="TPR"/>
    <property type="match status" value="5"/>
</dbReference>
<dbReference type="PROSITE" id="PS50109">
    <property type="entry name" value="HIS_KIN"/>
    <property type="match status" value="1"/>
</dbReference>
<feature type="repeat" description="TPR" evidence="9">
    <location>
        <begin position="78"/>
        <end position="111"/>
    </location>
</feature>
<dbReference type="SUPFAM" id="SSF47384">
    <property type="entry name" value="Homodimeric domain of signal transducing histidine kinase"/>
    <property type="match status" value="1"/>
</dbReference>
<dbReference type="PANTHER" id="PTHR42878">
    <property type="entry name" value="TWO-COMPONENT HISTIDINE KINASE"/>
    <property type="match status" value="1"/>
</dbReference>
<evidence type="ECO:0000256" key="11">
    <source>
        <dbReference type="SAM" id="Phobius"/>
    </source>
</evidence>
<keyword evidence="10" id="KW-0175">Coiled coil</keyword>
<dbReference type="InterPro" id="IPR011990">
    <property type="entry name" value="TPR-like_helical_dom_sf"/>
</dbReference>
<keyword evidence="12" id="KW-0732">Signal</keyword>
<accession>A0A937F960</accession>